<dbReference type="OrthoDB" id="7161641at2"/>
<dbReference type="InterPro" id="IPR025263">
    <property type="entry name" value="YhdP_central"/>
</dbReference>
<protein>
    <recommendedName>
        <fullName evidence="1">YhdP central domain-containing protein</fullName>
    </recommendedName>
</protein>
<dbReference type="Proteomes" id="UP000325289">
    <property type="component" value="Unassembled WGS sequence"/>
</dbReference>
<dbReference type="Pfam" id="PF13116">
    <property type="entry name" value="YhdP"/>
    <property type="match status" value="1"/>
</dbReference>
<organism evidence="2 3">
    <name type="scientific">Roseivivax sediminis</name>
    <dbReference type="NCBI Taxonomy" id="936889"/>
    <lineage>
        <taxon>Bacteria</taxon>
        <taxon>Pseudomonadati</taxon>
        <taxon>Pseudomonadota</taxon>
        <taxon>Alphaproteobacteria</taxon>
        <taxon>Rhodobacterales</taxon>
        <taxon>Roseobacteraceae</taxon>
        <taxon>Roseivivax</taxon>
    </lineage>
</organism>
<proteinExistence type="predicted"/>
<keyword evidence="3" id="KW-1185">Reference proteome</keyword>
<name>A0A1I1Y5M3_9RHOB</name>
<evidence type="ECO:0000259" key="1">
    <source>
        <dbReference type="Pfam" id="PF13116"/>
    </source>
</evidence>
<evidence type="ECO:0000313" key="2">
    <source>
        <dbReference type="EMBL" id="SFE13140.1"/>
    </source>
</evidence>
<sequence>MTADTPPTPRRRRWPLRLATAIVLLLTAATLTAGALVGRPLVVPDWVAERIEARIADLVPGATIGFEQLRLVIGDAGLVRVRLDDAALRAIDGTPIAALSELEIAARLPPLLKGDVELREARVSGAFLTVRRAEDGRLGIGLGIAREQQNPSVPEVIAGIDAALEDPRLAALDGVTLDGLTIRFIDARLGREWLADGGQVSVERTGGDLRVSGSAALLGQGDSAASLSLNAESPIGATDASFGLSLDNLQARDIATQSPALAWLEALRAPISGALRGWTAPDGALGGLDATLRIGAGVLQPTEAAEPLRFEGAQTYLSYVPSTGRIEFTEIAVETAAGDARATGRAQIGAAEGGWPEAITGQFVLSDLTANPGGAFAGPVRVDRAELDLRLQLSPFQIDIGRLRIADPEKALRASGRVSAGEAGWSVRVDAQADRVTPDALAAHWPVALAPQTRQWVVERVTGGRARDATLALRWQPGNRLDLYFDLDFVDAAVQFTDTLPPVTDAVGRLVYDGDRLSARLEAGTLTPPEGGGIDLAGSAFVIPDTRQDPATGEIRLEAAGSATAALSLLDQPPLSLLEKAGRGTDLATGTAQVSGTIIRPLGPGVTLAETGLDLSGTLSGVESTKAVPGRRIAADTLELSVTDEAVRIAGAMTFDGVPFDGAWTRPLGEGDARIEGTARLSAAGAEALGVALPDGLISGAGPAQVRVDLPAGGAPRFRLTSELAGIGMAIPQVGWSLAPGTRGTLEIAGRLGDAPDIDTLRIDAGGLRTLGRVALRADGGLDRVSLDRVRVGSWFDAPVTLIGRGGAAPEVRVTGGRADLRGANFGAGGGGAGGGGGTPLRIALDTLTIAEGIVLRDFAGRFAARAGGLDGGFTAGMAGTSAALTGQLLPQNGGTGLRVSSEDAGNVLESTGILKTVAGGRMVLNLTPTGAPGTYDGAVTVTEARLRDAPAIGALLDAISIVGIIDQLEGPGIYFEEAEGRFRLSPDRVTLSQFSAVGPSMGVSVDGYVDLGSGQLDLQGVLSPIYVLNSIGSIFTRRGEGLLGFNFTVTGPSSQPRVAVNPLSVFTPGMFREIFRRPPPTAE</sequence>
<dbReference type="RefSeq" id="WP_149756053.1">
    <property type="nucleotide sequence ID" value="NZ_FOMS01000006.1"/>
</dbReference>
<reference evidence="2 3" key="1">
    <citation type="submission" date="2016-10" db="EMBL/GenBank/DDBJ databases">
        <authorList>
            <person name="Varghese N."/>
            <person name="Submissions S."/>
        </authorList>
    </citation>
    <scope>NUCLEOTIDE SEQUENCE [LARGE SCALE GENOMIC DNA]</scope>
    <source>
        <strain evidence="3">YIM D21,KCTC 23444,ACCC 10710</strain>
    </source>
</reference>
<dbReference type="AlphaFoldDB" id="A0A1I1Y5M3"/>
<feature type="domain" description="YhdP central" evidence="1">
    <location>
        <begin position="362"/>
        <end position="576"/>
    </location>
</feature>
<accession>A0A1I1Y5M3</accession>
<evidence type="ECO:0000313" key="3">
    <source>
        <dbReference type="Proteomes" id="UP000325289"/>
    </source>
</evidence>
<dbReference type="EMBL" id="FOMS01000006">
    <property type="protein sequence ID" value="SFE13140.1"/>
    <property type="molecule type" value="Genomic_DNA"/>
</dbReference>
<gene>
    <name evidence="2" type="ORF">SAMN04515678_106235</name>
</gene>